<feature type="transmembrane region" description="Helical" evidence="1">
    <location>
        <begin position="49"/>
        <end position="70"/>
    </location>
</feature>
<name>A0ABW5UZC9_9MICO</name>
<feature type="transmembrane region" description="Helical" evidence="1">
    <location>
        <begin position="119"/>
        <end position="137"/>
    </location>
</feature>
<proteinExistence type="predicted"/>
<keyword evidence="3" id="KW-1185">Reference proteome</keyword>
<evidence type="ECO:0000256" key="1">
    <source>
        <dbReference type="SAM" id="Phobius"/>
    </source>
</evidence>
<gene>
    <name evidence="2" type="ORF">ACFSW7_11715</name>
</gene>
<sequence>MSIRVWQALRLILPAVWLGLIIAIDLIEAPLKFQAPGITIPLGLGIGRLVFLAMNFTELVIALVLVIALWRGRADRRSWWLAISVVAVFAVKFTIIRPLLARHTNEVLAGGEGGSLTHYFYIGADAVLFVLLVWFLVTQARRLVGVREERVVGSR</sequence>
<evidence type="ECO:0000313" key="3">
    <source>
        <dbReference type="Proteomes" id="UP001597492"/>
    </source>
</evidence>
<evidence type="ECO:0000313" key="2">
    <source>
        <dbReference type="EMBL" id="MFD2759042.1"/>
    </source>
</evidence>
<dbReference type="EMBL" id="JBHUNE010000008">
    <property type="protein sequence ID" value="MFD2759042.1"/>
    <property type="molecule type" value="Genomic_DNA"/>
</dbReference>
<accession>A0ABW5UZC9</accession>
<comment type="caution">
    <text evidence="2">The sequence shown here is derived from an EMBL/GenBank/DDBJ whole genome shotgun (WGS) entry which is preliminary data.</text>
</comment>
<feature type="transmembrane region" description="Helical" evidence="1">
    <location>
        <begin position="79"/>
        <end position="99"/>
    </location>
</feature>
<feature type="transmembrane region" description="Helical" evidence="1">
    <location>
        <begin position="12"/>
        <end position="29"/>
    </location>
</feature>
<dbReference type="Proteomes" id="UP001597492">
    <property type="component" value="Unassembled WGS sequence"/>
</dbReference>
<keyword evidence="1" id="KW-1133">Transmembrane helix</keyword>
<organism evidence="2 3">
    <name type="scientific">Gulosibacter faecalis</name>
    <dbReference type="NCBI Taxonomy" id="272240"/>
    <lineage>
        <taxon>Bacteria</taxon>
        <taxon>Bacillati</taxon>
        <taxon>Actinomycetota</taxon>
        <taxon>Actinomycetes</taxon>
        <taxon>Micrococcales</taxon>
        <taxon>Microbacteriaceae</taxon>
        <taxon>Gulosibacter</taxon>
    </lineage>
</organism>
<protein>
    <submittedName>
        <fullName evidence="2">Uncharacterized protein</fullName>
    </submittedName>
</protein>
<keyword evidence="1" id="KW-0812">Transmembrane</keyword>
<keyword evidence="1" id="KW-0472">Membrane</keyword>
<reference evidence="3" key="1">
    <citation type="journal article" date="2019" name="Int. J. Syst. Evol. Microbiol.">
        <title>The Global Catalogue of Microorganisms (GCM) 10K type strain sequencing project: providing services to taxonomists for standard genome sequencing and annotation.</title>
        <authorList>
            <consortium name="The Broad Institute Genomics Platform"/>
            <consortium name="The Broad Institute Genome Sequencing Center for Infectious Disease"/>
            <person name="Wu L."/>
            <person name="Ma J."/>
        </authorList>
    </citation>
    <scope>NUCLEOTIDE SEQUENCE [LARGE SCALE GENOMIC DNA]</scope>
    <source>
        <strain evidence="3">TISTR 1514</strain>
    </source>
</reference>
<dbReference type="RefSeq" id="WP_019617376.1">
    <property type="nucleotide sequence ID" value="NZ_JBHUNE010000008.1"/>
</dbReference>